<reference evidence="2 3" key="1">
    <citation type="journal article" date="2010" name="Proc. Natl. Acad. Sci. U.S.A.">
        <title>A Nitrospira metagenome illuminates the physiology and evolution of globally important nitrite-oxidizing bacteria.</title>
        <authorList>
            <person name="Lucker S."/>
            <person name="Wagner M."/>
            <person name="Maixner F."/>
            <person name="Pelletier E."/>
            <person name="Koch H."/>
            <person name="Vacherie B."/>
            <person name="Rattei T."/>
            <person name="Sinninghe Damste J."/>
            <person name="Spieck E."/>
            <person name="Le Paslier D."/>
            <person name="Daims H."/>
        </authorList>
    </citation>
    <scope>NUCLEOTIDE SEQUENCE [LARGE SCALE GENOMIC DNA]</scope>
</reference>
<evidence type="ECO:0000313" key="2">
    <source>
        <dbReference type="EMBL" id="CBK43228.1"/>
    </source>
</evidence>
<name>D8PIZ1_9BACT</name>
<sequence length="78" mass="8726">MIREPGKRSYRIAAPVESSAAQVSPPTPTPSPDQSASRLFTVLKELKANNVPWAEILERVRHEFGVELTKDQVKTLVR</sequence>
<proteinExistence type="predicted"/>
<dbReference type="EMBL" id="FP929003">
    <property type="protein sequence ID" value="CBK43228.1"/>
    <property type="molecule type" value="Genomic_DNA"/>
</dbReference>
<evidence type="ECO:0000256" key="1">
    <source>
        <dbReference type="SAM" id="MobiDB-lite"/>
    </source>
</evidence>
<protein>
    <submittedName>
        <fullName evidence="2">Uncharacterized protein</fullName>
    </submittedName>
</protein>
<gene>
    <name evidence="2" type="ORF">NIDE3544</name>
</gene>
<organism evidence="2 3">
    <name type="scientific">Nitrospira defluvii</name>
    <dbReference type="NCBI Taxonomy" id="330214"/>
    <lineage>
        <taxon>Bacteria</taxon>
        <taxon>Pseudomonadati</taxon>
        <taxon>Nitrospirota</taxon>
        <taxon>Nitrospiria</taxon>
        <taxon>Nitrospirales</taxon>
        <taxon>Nitrospiraceae</taxon>
        <taxon>Nitrospira</taxon>
    </lineage>
</organism>
<dbReference type="KEGG" id="nde:NIDE3544"/>
<feature type="region of interest" description="Disordered" evidence="1">
    <location>
        <begin position="1"/>
        <end position="35"/>
    </location>
</feature>
<keyword evidence="3" id="KW-1185">Reference proteome</keyword>
<dbReference type="Proteomes" id="UP000001660">
    <property type="component" value="Chromosome"/>
</dbReference>
<accession>D8PIZ1</accession>
<dbReference type="HOGENOM" id="CLU_2615448_0_0_0"/>
<evidence type="ECO:0000313" key="3">
    <source>
        <dbReference type="Proteomes" id="UP000001660"/>
    </source>
</evidence>
<dbReference type="AlphaFoldDB" id="D8PIZ1"/>
<dbReference type="STRING" id="330214.NIDE3544"/>